<evidence type="ECO:0000256" key="2">
    <source>
        <dbReference type="ARBA" id="ARBA00022438"/>
    </source>
</evidence>
<evidence type="ECO:0000313" key="6">
    <source>
        <dbReference type="EMBL" id="KKW32967.1"/>
    </source>
</evidence>
<dbReference type="GO" id="GO:0005737">
    <property type="term" value="C:cytoplasm"/>
    <property type="evidence" value="ECO:0007669"/>
    <property type="project" value="InterPro"/>
</dbReference>
<keyword evidence="2 6" id="KW-0031">Aminopeptidase</keyword>
<dbReference type="AlphaFoldDB" id="A0A0G1ZX36"/>
<name>A0A0G1ZX36_9BACT</name>
<evidence type="ECO:0000256" key="3">
    <source>
        <dbReference type="ARBA" id="ARBA00022670"/>
    </source>
</evidence>
<dbReference type="EMBL" id="LCRH01000012">
    <property type="protein sequence ID" value="KKW32967.1"/>
    <property type="molecule type" value="Genomic_DNA"/>
</dbReference>
<dbReference type="Pfam" id="PF00883">
    <property type="entry name" value="Peptidase_M17"/>
    <property type="match status" value="1"/>
</dbReference>
<dbReference type="InterPro" id="IPR000819">
    <property type="entry name" value="Peptidase_M17_C"/>
</dbReference>
<feature type="domain" description="Cytosol aminopeptidase" evidence="5">
    <location>
        <begin position="1"/>
        <end position="113"/>
    </location>
</feature>
<dbReference type="PATRIC" id="fig|1618979.3.peg.220"/>
<evidence type="ECO:0000259" key="5">
    <source>
        <dbReference type="Pfam" id="PF00883"/>
    </source>
</evidence>
<sequence>GACMVALGEEITGLMSNNDDLSSKLLEASASVGEKMWRLPLEKNYRKLLKSEVADMQNIGSRWGGALTAGLFLEEFVDKTPWAHLDIAGPAYAEREIDAYTRKGATGHGVRTLLSYLKSL</sequence>
<feature type="non-terminal residue" evidence="6">
    <location>
        <position position="1"/>
    </location>
</feature>
<evidence type="ECO:0000313" key="7">
    <source>
        <dbReference type="Proteomes" id="UP000034054"/>
    </source>
</evidence>
<gene>
    <name evidence="6" type="ORF">UY76_C0012G0001</name>
</gene>
<accession>A0A0G1ZX36</accession>
<dbReference type="GO" id="GO:0070006">
    <property type="term" value="F:metalloaminopeptidase activity"/>
    <property type="evidence" value="ECO:0007669"/>
    <property type="project" value="InterPro"/>
</dbReference>
<proteinExistence type="inferred from homology"/>
<evidence type="ECO:0000256" key="4">
    <source>
        <dbReference type="ARBA" id="ARBA00022801"/>
    </source>
</evidence>
<evidence type="ECO:0000256" key="1">
    <source>
        <dbReference type="ARBA" id="ARBA00009528"/>
    </source>
</evidence>
<dbReference type="SUPFAM" id="SSF53187">
    <property type="entry name" value="Zn-dependent exopeptidases"/>
    <property type="match status" value="1"/>
</dbReference>
<dbReference type="PANTHER" id="PTHR11963:SF23">
    <property type="entry name" value="CYTOSOL AMINOPEPTIDASE"/>
    <property type="match status" value="1"/>
</dbReference>
<reference evidence="6 7" key="1">
    <citation type="journal article" date="2015" name="Nature">
        <title>rRNA introns, odd ribosomes, and small enigmatic genomes across a large radiation of phyla.</title>
        <authorList>
            <person name="Brown C.T."/>
            <person name="Hug L.A."/>
            <person name="Thomas B.C."/>
            <person name="Sharon I."/>
            <person name="Castelle C.J."/>
            <person name="Singh A."/>
            <person name="Wilkins M.J."/>
            <person name="Williams K.H."/>
            <person name="Banfield J.F."/>
        </authorList>
    </citation>
    <scope>NUCLEOTIDE SEQUENCE [LARGE SCALE GENOMIC DNA]</scope>
</reference>
<keyword evidence="4" id="KW-0378">Hydrolase</keyword>
<keyword evidence="3" id="KW-0645">Protease</keyword>
<dbReference type="Proteomes" id="UP000034054">
    <property type="component" value="Unassembled WGS sequence"/>
</dbReference>
<dbReference type="GO" id="GO:0006508">
    <property type="term" value="P:proteolysis"/>
    <property type="evidence" value="ECO:0007669"/>
    <property type="project" value="UniProtKB-KW"/>
</dbReference>
<organism evidence="6 7">
    <name type="scientific">Candidatus Uhrbacteria bacterium GW2011_GWA2_52_8d</name>
    <dbReference type="NCBI Taxonomy" id="1618979"/>
    <lineage>
        <taxon>Bacteria</taxon>
        <taxon>Candidatus Uhriibacteriota</taxon>
    </lineage>
</organism>
<protein>
    <submittedName>
        <fullName evidence="6">Putative cytosol aminopeptidase</fullName>
    </submittedName>
</protein>
<dbReference type="GO" id="GO:0030145">
    <property type="term" value="F:manganese ion binding"/>
    <property type="evidence" value="ECO:0007669"/>
    <property type="project" value="InterPro"/>
</dbReference>
<dbReference type="Gene3D" id="3.40.630.10">
    <property type="entry name" value="Zn peptidases"/>
    <property type="match status" value="1"/>
</dbReference>
<comment type="caution">
    <text evidence="6">The sequence shown here is derived from an EMBL/GenBank/DDBJ whole genome shotgun (WGS) entry which is preliminary data.</text>
</comment>
<dbReference type="PANTHER" id="PTHR11963">
    <property type="entry name" value="LEUCINE AMINOPEPTIDASE-RELATED"/>
    <property type="match status" value="1"/>
</dbReference>
<comment type="similarity">
    <text evidence="1">Belongs to the peptidase M17 family.</text>
</comment>
<dbReference type="InterPro" id="IPR011356">
    <property type="entry name" value="Leucine_aapep/pepB"/>
</dbReference>